<name>A0A0T8S5S1_STREE</name>
<keyword evidence="2 5" id="KW-0812">Transmembrane</keyword>
<accession>A0A0T8S5S1</accession>
<dbReference type="AlphaFoldDB" id="A0A0T8S5S1"/>
<dbReference type="InterPro" id="IPR013525">
    <property type="entry name" value="ABC2_TM"/>
</dbReference>
<evidence type="ECO:0000256" key="4">
    <source>
        <dbReference type="ARBA" id="ARBA00023136"/>
    </source>
</evidence>
<evidence type="ECO:0000259" key="6">
    <source>
        <dbReference type="Pfam" id="PF12698"/>
    </source>
</evidence>
<evidence type="ECO:0000256" key="3">
    <source>
        <dbReference type="ARBA" id="ARBA00022989"/>
    </source>
</evidence>
<evidence type="ECO:0000256" key="1">
    <source>
        <dbReference type="ARBA" id="ARBA00004141"/>
    </source>
</evidence>
<dbReference type="Pfam" id="PF12698">
    <property type="entry name" value="ABC2_membrane_3"/>
    <property type="match status" value="1"/>
</dbReference>
<feature type="transmembrane region" description="Helical" evidence="5">
    <location>
        <begin position="72"/>
        <end position="95"/>
    </location>
</feature>
<feature type="transmembrane region" description="Helical" evidence="5">
    <location>
        <begin position="101"/>
        <end position="120"/>
    </location>
</feature>
<dbReference type="Proteomes" id="UP000310997">
    <property type="component" value="Unassembled WGS sequence"/>
</dbReference>
<evidence type="ECO:0000256" key="2">
    <source>
        <dbReference type="ARBA" id="ARBA00022692"/>
    </source>
</evidence>
<evidence type="ECO:0000256" key="5">
    <source>
        <dbReference type="SAM" id="Phobius"/>
    </source>
</evidence>
<protein>
    <submittedName>
        <fullName evidence="7">ABC transporter permease subunit</fullName>
    </submittedName>
</protein>
<dbReference type="EMBL" id="CABDLL010000001">
    <property type="protein sequence ID" value="VTE35186.1"/>
    <property type="molecule type" value="Genomic_DNA"/>
</dbReference>
<organism evidence="7 8">
    <name type="scientific">Streptococcus pneumoniae</name>
    <dbReference type="NCBI Taxonomy" id="1313"/>
    <lineage>
        <taxon>Bacteria</taxon>
        <taxon>Bacillati</taxon>
        <taxon>Bacillota</taxon>
        <taxon>Bacilli</taxon>
        <taxon>Lactobacillales</taxon>
        <taxon>Streptococcaceae</taxon>
        <taxon>Streptococcus</taxon>
    </lineage>
</organism>
<evidence type="ECO:0000313" key="8">
    <source>
        <dbReference type="Proteomes" id="UP000310997"/>
    </source>
</evidence>
<feature type="transmembrane region" description="Helical" evidence="5">
    <location>
        <begin position="155"/>
        <end position="176"/>
    </location>
</feature>
<reference evidence="7 8" key="1">
    <citation type="submission" date="2019-04" db="EMBL/GenBank/DDBJ databases">
        <authorList>
            <consortium name="Pathogen Informatics"/>
        </authorList>
    </citation>
    <scope>NUCLEOTIDE SEQUENCE [LARGE SCALE GENOMIC DNA]</scope>
    <source>
        <strain evidence="7 8">GPSC559</strain>
    </source>
</reference>
<dbReference type="GO" id="GO:0140359">
    <property type="term" value="F:ABC-type transporter activity"/>
    <property type="evidence" value="ECO:0007669"/>
    <property type="project" value="InterPro"/>
</dbReference>
<feature type="domain" description="ABC-2 type transporter transmembrane" evidence="6">
    <location>
        <begin position="6"/>
        <end position="174"/>
    </location>
</feature>
<keyword evidence="4 5" id="KW-0472">Membrane</keyword>
<keyword evidence="3 5" id="KW-1133">Transmembrane helix</keyword>
<gene>
    <name evidence="7" type="ORF">SAMEA4038883_00124</name>
</gene>
<dbReference type="GO" id="GO:0016020">
    <property type="term" value="C:membrane"/>
    <property type="evidence" value="ECO:0007669"/>
    <property type="project" value="UniProtKB-SubCell"/>
</dbReference>
<comment type="subcellular location">
    <subcellularLocation>
        <location evidence="1">Membrane</location>
        <topology evidence="1">Multi-pass membrane protein</topology>
    </subcellularLocation>
</comment>
<proteinExistence type="predicted"/>
<evidence type="ECO:0000313" key="7">
    <source>
        <dbReference type="EMBL" id="VTE35186.1"/>
    </source>
</evidence>
<dbReference type="RefSeq" id="WP_078132175.1">
    <property type="nucleotide sequence ID" value="NZ_CFBC01000001.1"/>
</dbReference>
<feature type="transmembrane region" description="Helical" evidence="5">
    <location>
        <begin position="45"/>
        <end position="65"/>
    </location>
</feature>
<sequence length="182" mass="20290">MMCLSFSLALAVGSPITIILSEEKEKYNLQTLLLSGVKGSEYILSTMFLPFLLTFVIMGTTPLILGVTIVHTFNYITIVLLTSLSIILFYLLIGLTAKSQVVAQVISLPAMILVAFLPMLSGLDKTVAKITDYSFMGLFTKFFTKWEGFSWNKTLIPNLTLLIWIVLLLTLITITIRKKKIS</sequence>